<gene>
    <name evidence="2" type="ORF">MNBD_GAMMA14-373</name>
</gene>
<feature type="transmembrane region" description="Helical" evidence="1">
    <location>
        <begin position="39"/>
        <end position="59"/>
    </location>
</feature>
<accession>A0A3B0Z5G8</accession>
<evidence type="ECO:0000256" key="1">
    <source>
        <dbReference type="SAM" id="Phobius"/>
    </source>
</evidence>
<keyword evidence="1" id="KW-0472">Membrane</keyword>
<organism evidence="2">
    <name type="scientific">hydrothermal vent metagenome</name>
    <dbReference type="NCBI Taxonomy" id="652676"/>
    <lineage>
        <taxon>unclassified sequences</taxon>
        <taxon>metagenomes</taxon>
        <taxon>ecological metagenomes</taxon>
    </lineage>
</organism>
<proteinExistence type="predicted"/>
<dbReference type="AlphaFoldDB" id="A0A3B0Z5G8"/>
<sequence>MGLFRSMRVVGILVLAYSMSMLPPALVSLWYDDGEVKHFGAALLAISAVGVLIIQLAGVRGANKSL</sequence>
<protein>
    <submittedName>
        <fullName evidence="2">Uncharacterized protein</fullName>
    </submittedName>
</protein>
<name>A0A3B0Z5G8_9ZZZZ</name>
<evidence type="ECO:0000313" key="2">
    <source>
        <dbReference type="EMBL" id="VAW75936.1"/>
    </source>
</evidence>
<feature type="non-terminal residue" evidence="2">
    <location>
        <position position="66"/>
    </location>
</feature>
<keyword evidence="1" id="KW-1133">Transmembrane helix</keyword>
<keyword evidence="1" id="KW-0812">Transmembrane</keyword>
<reference evidence="2" key="1">
    <citation type="submission" date="2018-06" db="EMBL/GenBank/DDBJ databases">
        <authorList>
            <person name="Zhirakovskaya E."/>
        </authorList>
    </citation>
    <scope>NUCLEOTIDE SEQUENCE</scope>
</reference>
<dbReference type="EMBL" id="UOFM01000154">
    <property type="protein sequence ID" value="VAW75936.1"/>
    <property type="molecule type" value="Genomic_DNA"/>
</dbReference>